<dbReference type="Pfam" id="PF01315">
    <property type="entry name" value="Ald_Xan_dh_C"/>
    <property type="match status" value="1"/>
</dbReference>
<feature type="domain" description="Aldehyde oxidase/xanthine dehydrogenase a/b hammerhead" evidence="3">
    <location>
        <begin position="24"/>
        <end position="127"/>
    </location>
</feature>
<evidence type="ECO:0000256" key="2">
    <source>
        <dbReference type="ARBA" id="ARBA00023002"/>
    </source>
</evidence>
<reference evidence="4 5" key="1">
    <citation type="submission" date="2015-09" db="EMBL/GenBank/DDBJ databases">
        <title>Genome of Desulfovibrio dechloracetivorans BerOc1, a mercury methylating strain isolated from highly hydrocarbons and metals contaminated coastal sediments.</title>
        <authorList>
            <person name="Goni Urriza M."/>
            <person name="Gassie C."/>
            <person name="Bouchez O."/>
            <person name="Klopp C."/>
            <person name="Ranchou-Peyruse A."/>
            <person name="Remy G."/>
        </authorList>
    </citation>
    <scope>NUCLEOTIDE SEQUENCE [LARGE SCALE GENOMIC DNA]</scope>
    <source>
        <strain evidence="4 5">BerOc1</strain>
    </source>
</reference>
<dbReference type="SUPFAM" id="SSF56003">
    <property type="entry name" value="Molybdenum cofactor-binding domain"/>
    <property type="match status" value="1"/>
</dbReference>
<dbReference type="Gene3D" id="3.90.1170.50">
    <property type="entry name" value="Aldehyde oxidase/xanthine dehydrogenase, a/b hammerhead"/>
    <property type="match status" value="1"/>
</dbReference>
<name>A0A1J5MY25_9BACT</name>
<dbReference type="Gene3D" id="3.30.365.10">
    <property type="entry name" value="Aldehyde oxidase/xanthine dehydrogenase, molybdopterin binding domain"/>
    <property type="match status" value="4"/>
</dbReference>
<dbReference type="AlphaFoldDB" id="A0A1J5MY25"/>
<dbReference type="InterPro" id="IPR008274">
    <property type="entry name" value="AldOxase/xan_DH_MoCoBD1"/>
</dbReference>
<dbReference type="InterPro" id="IPR036856">
    <property type="entry name" value="Ald_Oxase/Xan_DH_a/b_sf"/>
</dbReference>
<dbReference type="InterPro" id="IPR016208">
    <property type="entry name" value="Ald_Oxase/xanthine_DH-like"/>
</dbReference>
<organism evidence="4 5">
    <name type="scientific">Pseudodesulfovibrio hydrargyri</name>
    <dbReference type="NCBI Taxonomy" id="2125990"/>
    <lineage>
        <taxon>Bacteria</taxon>
        <taxon>Pseudomonadati</taxon>
        <taxon>Thermodesulfobacteriota</taxon>
        <taxon>Desulfovibrionia</taxon>
        <taxon>Desulfovibrionales</taxon>
        <taxon>Desulfovibrionaceae</taxon>
    </lineage>
</organism>
<dbReference type="Pfam" id="PF20256">
    <property type="entry name" value="MoCoBD_2"/>
    <property type="match status" value="2"/>
</dbReference>
<proteinExistence type="predicted"/>
<dbReference type="PANTHER" id="PTHR11908:SF132">
    <property type="entry name" value="ALDEHYDE OXIDASE 1-RELATED"/>
    <property type="match status" value="1"/>
</dbReference>
<dbReference type="SUPFAM" id="SSF54665">
    <property type="entry name" value="CO dehydrogenase molybdoprotein N-domain-like"/>
    <property type="match status" value="1"/>
</dbReference>
<dbReference type="EC" id="1.17.1.4" evidence="4"/>
<keyword evidence="1" id="KW-0500">Molybdenum</keyword>
<gene>
    <name evidence="4" type="primary">pucD</name>
    <name evidence="4" type="ORF">BerOc1_02840</name>
</gene>
<comment type="caution">
    <text evidence="4">The sequence shown here is derived from an EMBL/GenBank/DDBJ whole genome shotgun (WGS) entry which is preliminary data.</text>
</comment>
<dbReference type="EMBL" id="LKAQ01000004">
    <property type="protein sequence ID" value="OIQ50898.1"/>
    <property type="molecule type" value="Genomic_DNA"/>
</dbReference>
<dbReference type="InterPro" id="IPR046867">
    <property type="entry name" value="AldOxase/xan_DH_MoCoBD2"/>
</dbReference>
<evidence type="ECO:0000313" key="4">
    <source>
        <dbReference type="EMBL" id="OIQ50898.1"/>
    </source>
</evidence>
<evidence type="ECO:0000256" key="1">
    <source>
        <dbReference type="ARBA" id="ARBA00022505"/>
    </source>
</evidence>
<protein>
    <submittedName>
        <fullName evidence="4">Putative xanthine dehydrogenase subunit D</fullName>
        <ecNumber evidence="4">1.17.1.4</ecNumber>
    </submittedName>
</protein>
<dbReference type="GO" id="GO:0005506">
    <property type="term" value="F:iron ion binding"/>
    <property type="evidence" value="ECO:0007669"/>
    <property type="project" value="InterPro"/>
</dbReference>
<dbReference type="SMART" id="SM01008">
    <property type="entry name" value="Ald_Xan_dh_C"/>
    <property type="match status" value="1"/>
</dbReference>
<keyword evidence="5" id="KW-1185">Reference proteome</keyword>
<dbReference type="InterPro" id="IPR000674">
    <property type="entry name" value="Ald_Oxase/Xan_DH_a/b"/>
</dbReference>
<dbReference type="InterPro" id="IPR037165">
    <property type="entry name" value="AldOxase/xan_DH_Mopterin-bd_sf"/>
</dbReference>
<dbReference type="OrthoDB" id="9775084at2"/>
<keyword evidence="2 4" id="KW-0560">Oxidoreductase</keyword>
<sequence length="721" mass="79430">MCECSNLKADTGSVVKKDHCEKCDGSLKYLGDSVEEGLLYGRLYRSSEASADIVSWVLPELPEGYHVFGARDLKGKNFVKLVAEDQPVFADGKVTYIGEPIFLIVGEDREVIRQIGDAIEIEYDRHEPILDFESRCDPDLEHMVGYHLGCAREKTLEVEERARRVKVEEFRTPMQEHVYLEPQTVKGFVDDQGRVAVEGSMQCPYYVKNAVVNALGLSADEVRVIQAPMGGAFGGKEDFPCSIGCQVALAASILKKPVLLTFDRHEDMMFTTKRHPSLIRYRTSLDGEGRILGMNIEVYFDGGANQGLSSVVLQRALINSIGVYSIPNVSVQGFVVFTNNVPNGAFRGFGAPQSAFALEAHLAHIAREHGVDPLSYKEPYMVTQGSRSLTGGLFRDPVLLPAMVADVKKRRGYAERKARFVEFNRSNSRFRKGVGVSIFLHGCGFTGSGERDLIKSVVRLEKTAEDEVVIRIANVDMGQGLLTTMSKIVGSSLGIDYKDVRFPYPDTACAPDSGPTVASRTIMIVGKILERAALRLKESWRPGEEMVVEECYVHDESAIPWDQERFTGDAYPAYSWGVNMVEVTVDTLTGHIDVDHVDAAYDVGKAIDDRILRGQIDGGVVQSVAWGYMENMQRRDGSILQRTISDYGPPTSMDAPPIDSYLYDNPYENGPMGAKGAGELTFIGGGPALLDAVEDALGAAFHRLPLTPEHILETLEAREEG</sequence>
<dbReference type="Pfam" id="PF02738">
    <property type="entry name" value="MoCoBD_1"/>
    <property type="match status" value="1"/>
</dbReference>
<dbReference type="Proteomes" id="UP000181901">
    <property type="component" value="Unassembled WGS sequence"/>
</dbReference>
<dbReference type="PANTHER" id="PTHR11908">
    <property type="entry name" value="XANTHINE DEHYDROGENASE"/>
    <property type="match status" value="1"/>
</dbReference>
<dbReference type="GO" id="GO:0004854">
    <property type="term" value="F:xanthine dehydrogenase activity"/>
    <property type="evidence" value="ECO:0007669"/>
    <property type="project" value="UniProtKB-EC"/>
</dbReference>
<accession>A0A1J5MY25</accession>
<evidence type="ECO:0000259" key="3">
    <source>
        <dbReference type="SMART" id="SM01008"/>
    </source>
</evidence>
<evidence type="ECO:0000313" key="5">
    <source>
        <dbReference type="Proteomes" id="UP000181901"/>
    </source>
</evidence>
<dbReference type="RefSeq" id="WP_084641575.1">
    <property type="nucleotide sequence ID" value="NZ_LKAQ01000004.1"/>
</dbReference>